<reference evidence="2 4" key="1">
    <citation type="submission" date="2015-10" db="EMBL/GenBank/DDBJ databases">
        <title>The cercosporin biosynthetic gene cluster was horizontally transferred to several fungal lineages and shown to be expanded in Cercospora beticola based on microsynteny with recipient genomes.</title>
        <authorList>
            <person name="De Jonge R."/>
            <person name="Ebert M.K."/>
            <person name="Suttle J.C."/>
            <person name="Jurick Ii W.M."/>
            <person name="Secor G.A."/>
            <person name="Thomma B.P."/>
            <person name="Van De Peer Y."/>
            <person name="Bolton M.D."/>
        </authorList>
    </citation>
    <scope>NUCLEOTIDE SEQUENCE [LARGE SCALE GENOMIC DNA]</scope>
    <source>
        <strain evidence="2 4">09-40</strain>
    </source>
</reference>
<dbReference type="OrthoDB" id="3649145at2759"/>
<evidence type="ECO:0000313" key="3">
    <source>
        <dbReference type="EMBL" id="WPA98455.1"/>
    </source>
</evidence>
<dbReference type="AlphaFoldDB" id="A0A2G5HY49"/>
<organism evidence="2 4">
    <name type="scientific">Cercospora beticola</name>
    <name type="common">Sugarbeet leaf spot fungus</name>
    <dbReference type="NCBI Taxonomy" id="122368"/>
    <lineage>
        <taxon>Eukaryota</taxon>
        <taxon>Fungi</taxon>
        <taxon>Dikarya</taxon>
        <taxon>Ascomycota</taxon>
        <taxon>Pezizomycotina</taxon>
        <taxon>Dothideomycetes</taxon>
        <taxon>Dothideomycetidae</taxon>
        <taxon>Mycosphaerellales</taxon>
        <taxon>Mycosphaerellaceae</taxon>
        <taxon>Cercospora</taxon>
    </lineage>
</organism>
<gene>
    <name evidence="2" type="ORF">CB0940_05862</name>
    <name evidence="3" type="ORF">RHO25_003067</name>
</gene>
<keyword evidence="5" id="KW-1185">Reference proteome</keyword>
<proteinExistence type="predicted"/>
<evidence type="ECO:0000313" key="4">
    <source>
        <dbReference type="Proteomes" id="UP000230605"/>
    </source>
</evidence>
<evidence type="ECO:0000256" key="1">
    <source>
        <dbReference type="SAM" id="MobiDB-lite"/>
    </source>
</evidence>
<feature type="region of interest" description="Disordered" evidence="1">
    <location>
        <begin position="830"/>
        <end position="861"/>
    </location>
</feature>
<evidence type="ECO:0000313" key="2">
    <source>
        <dbReference type="EMBL" id="PIA97494.1"/>
    </source>
</evidence>
<dbReference type="Proteomes" id="UP000230605">
    <property type="component" value="Chromosome 2"/>
</dbReference>
<dbReference type="EMBL" id="CP134185">
    <property type="protein sequence ID" value="WPA98455.1"/>
    <property type="molecule type" value="Genomic_DNA"/>
</dbReference>
<dbReference type="EMBL" id="LKMD01000102">
    <property type="protein sequence ID" value="PIA97494.1"/>
    <property type="molecule type" value="Genomic_DNA"/>
</dbReference>
<name>A0A2G5HY49_CERBT</name>
<evidence type="ECO:0000313" key="5">
    <source>
        <dbReference type="Proteomes" id="UP001302367"/>
    </source>
</evidence>
<reference evidence="3 5" key="2">
    <citation type="submission" date="2023-09" db="EMBL/GenBank/DDBJ databases">
        <title>Complete-Gapless Cercospora beticola genome.</title>
        <authorList>
            <person name="Wyatt N.A."/>
            <person name="Spanner R.E."/>
            <person name="Bolton M.D."/>
        </authorList>
    </citation>
    <scope>NUCLEOTIDE SEQUENCE [LARGE SCALE GENOMIC DNA]</scope>
    <source>
        <strain evidence="3">Cb09-40</strain>
    </source>
</reference>
<feature type="compositionally biased region" description="Pro residues" evidence="1">
    <location>
        <begin position="849"/>
        <end position="861"/>
    </location>
</feature>
<feature type="compositionally biased region" description="Low complexity" evidence="1">
    <location>
        <begin position="839"/>
        <end position="848"/>
    </location>
</feature>
<dbReference type="Proteomes" id="UP001302367">
    <property type="component" value="Chromosome 2"/>
</dbReference>
<protein>
    <submittedName>
        <fullName evidence="2">Uncharacterized protein</fullName>
    </submittedName>
</protein>
<accession>A0A2G5HY49</accession>
<sequence>MNYISREFSAVNGERSFTDDPAEALKVSFTVPQGDGVVRTGVNLLGDNQADYLDLRAVALIKNSESGSEQLLLGAAQPGLPPGDGKVNSINRKGGVTGFIAQSAIWTVNIRTFEMSAVWFNANGDKEDLSLMVASGGLFMTANPAAFPDAVTVQPVADVPDKVSACGNVNNYEYFNGACVEKCSSATVRQPNGSCKLLECPIGQMKKNGVCATCESIDLVYVPQSPYICDKACMTGYVRDPVSGVCGDGICPADQARTWENSVCQCRDLTKEKVGGTCMAKCNTALHEYRNATTKQCGCRSPDMSRSSPNSMCICAAGLEDDGWECVKECRADQFRARSGVCMCRDENAVEQNGACSTPTAPTGPAATCANAGLEYIPDAPEPCYEKCPSGQVRDPETYVCGVGLCPRPDQLRSKVTRQCVCRQSIKDIVNGVCVTNATRCIENGNEMINGDCKKKCQPALKEIRDAGTGECVCRADQSRQSLADPCKCPSGQEDDGSTCVVGSTTFSRVVFSFNIPSSMRKRQTTVDLSYGYISETMDGTGKRFLTGDVNNALKINFTLPTGTTKGEQLNFKGSGQPPEASSIPTLALILDMDNLNTGQAFGNYAHVLYFGTSRETAKGALPKEGIDNSMVFGRSREGQGKSFVPETAIWTIDTTTGFAEAYWIDKTGAKTKMIPCTSGTDLYFMPVGRTIGTELQFRAEIPGTPTPPPVGGPAECRTGTVGCPACPDRVNQCRSKEGFCVARDEVGACGYNCFPGNANAPPSADCWRCPNGYFGKSQSGCSPFPCPNPATEWRDRDGCHPNPGCTPPAVHNGYGSCVIYNTPVTVIEPTNPKVRSSTTTTTTTPVGPETPEPPAPTPFD</sequence>